<reference evidence="9 10" key="1">
    <citation type="submission" date="2018-11" db="EMBL/GenBank/DDBJ databases">
        <title>Genome sequencing and assembly of Clostridium tagluense strain A121.</title>
        <authorList>
            <person name="Murakami T."/>
            <person name="Segawa T."/>
            <person name="Shcherbakova V.A."/>
            <person name="Mori H."/>
            <person name="Yoshimura Y."/>
        </authorList>
    </citation>
    <scope>NUCLEOTIDE SEQUENCE [LARGE SCALE GENOMIC DNA]</scope>
    <source>
        <strain evidence="9 10">A121</strain>
    </source>
</reference>
<evidence type="ECO:0000256" key="1">
    <source>
        <dbReference type="ARBA" id="ARBA00004651"/>
    </source>
</evidence>
<dbReference type="EMBL" id="BHYK01000018">
    <property type="protein sequence ID" value="GCD11466.1"/>
    <property type="molecule type" value="Genomic_DNA"/>
</dbReference>
<evidence type="ECO:0000256" key="7">
    <source>
        <dbReference type="ARBA" id="ARBA00023136"/>
    </source>
</evidence>
<dbReference type="RefSeq" id="WP_125003311.1">
    <property type="nucleotide sequence ID" value="NZ_BHYK01000018.1"/>
</dbReference>
<feature type="transmembrane region" description="Helical" evidence="8">
    <location>
        <begin position="7"/>
        <end position="25"/>
    </location>
</feature>
<dbReference type="OrthoDB" id="9793390at2"/>
<name>A0A401UPL6_9CLOT</name>
<comment type="similarity">
    <text evidence="2">Belongs to the autoinducer-2 exporter (AI-2E) (TC 2.A.86) family.</text>
</comment>
<keyword evidence="3" id="KW-0813">Transport</keyword>
<sequence length="395" mass="42839">MRIDKKLLKYCLYATGTVLLIYIGITILNNIGDIFSLLSSTIGKIIALVKPLLMALIIVYILKPVVQIIEKFLEKKRIFKKASTRRAVGILGVYTLVIAVFIAIVSGIYIMVGGKISNNITIANMTEYLTNYLKNSTLSVSAISEKLERTNISILGDLNGKIAKIVSYVQSYFSTSIGAMTNSAVSIGGNIASFFIAIVLSIYLIQDSKYFIDLWNKIFNLIFRKSEAGNKVKEILSIIDDTFYKYIRGQLLEACIVGVLSGTVLFFIGIDYALIIGVIAGICNMIPYIGPIVGTILAVIMALLSGQPITAVWATIGMIVVQQVDNNLLAPKIVGNSVGLHPVFTMLAIIIGGSLGGLIGMLIAVPIAASLKILISKWYISHMEQLAAEANNGEE</sequence>
<feature type="transmembrane region" description="Helical" evidence="8">
    <location>
        <begin position="288"/>
        <end position="321"/>
    </location>
</feature>
<feature type="transmembrane region" description="Helical" evidence="8">
    <location>
        <begin position="45"/>
        <end position="66"/>
    </location>
</feature>
<evidence type="ECO:0000256" key="3">
    <source>
        <dbReference type="ARBA" id="ARBA00022448"/>
    </source>
</evidence>
<keyword evidence="6 8" id="KW-1133">Transmembrane helix</keyword>
<feature type="transmembrane region" description="Helical" evidence="8">
    <location>
        <begin position="87"/>
        <end position="112"/>
    </location>
</feature>
<dbReference type="GO" id="GO:0055085">
    <property type="term" value="P:transmembrane transport"/>
    <property type="evidence" value="ECO:0007669"/>
    <property type="project" value="TreeGrafter"/>
</dbReference>
<keyword evidence="4" id="KW-1003">Cell membrane</keyword>
<evidence type="ECO:0000313" key="9">
    <source>
        <dbReference type="EMBL" id="GCD11466.1"/>
    </source>
</evidence>
<dbReference type="PANTHER" id="PTHR21716:SF53">
    <property type="entry name" value="PERMEASE PERM-RELATED"/>
    <property type="match status" value="1"/>
</dbReference>
<keyword evidence="5 8" id="KW-0812">Transmembrane</keyword>
<keyword evidence="10" id="KW-1185">Reference proteome</keyword>
<dbReference type="Pfam" id="PF01594">
    <property type="entry name" value="AI-2E_transport"/>
    <property type="match status" value="1"/>
</dbReference>
<gene>
    <name evidence="9" type="ORF">Ctaglu_30890</name>
</gene>
<keyword evidence="7 8" id="KW-0472">Membrane</keyword>
<accession>A0A401UPL6</accession>
<dbReference type="Proteomes" id="UP000287872">
    <property type="component" value="Unassembled WGS sequence"/>
</dbReference>
<feature type="transmembrane region" description="Helical" evidence="8">
    <location>
        <begin position="184"/>
        <end position="205"/>
    </location>
</feature>
<evidence type="ECO:0000313" key="10">
    <source>
        <dbReference type="Proteomes" id="UP000287872"/>
    </source>
</evidence>
<feature type="transmembrane region" description="Helical" evidence="8">
    <location>
        <begin position="254"/>
        <end position="282"/>
    </location>
</feature>
<organism evidence="9 10">
    <name type="scientific">Clostridium tagluense</name>
    <dbReference type="NCBI Taxonomy" id="360422"/>
    <lineage>
        <taxon>Bacteria</taxon>
        <taxon>Bacillati</taxon>
        <taxon>Bacillota</taxon>
        <taxon>Clostridia</taxon>
        <taxon>Eubacteriales</taxon>
        <taxon>Clostridiaceae</taxon>
        <taxon>Clostridium</taxon>
    </lineage>
</organism>
<dbReference type="InterPro" id="IPR002549">
    <property type="entry name" value="AI-2E-like"/>
</dbReference>
<dbReference type="PANTHER" id="PTHR21716">
    <property type="entry name" value="TRANSMEMBRANE PROTEIN"/>
    <property type="match status" value="1"/>
</dbReference>
<dbReference type="GO" id="GO:0005886">
    <property type="term" value="C:plasma membrane"/>
    <property type="evidence" value="ECO:0007669"/>
    <property type="project" value="UniProtKB-SubCell"/>
</dbReference>
<evidence type="ECO:0000256" key="8">
    <source>
        <dbReference type="SAM" id="Phobius"/>
    </source>
</evidence>
<proteinExistence type="inferred from homology"/>
<protein>
    <submittedName>
        <fullName evidence="9">AI-2E family transporter</fullName>
    </submittedName>
</protein>
<comment type="subcellular location">
    <subcellularLocation>
        <location evidence="1">Cell membrane</location>
        <topology evidence="1">Multi-pass membrane protein</topology>
    </subcellularLocation>
</comment>
<comment type="caution">
    <text evidence="9">The sequence shown here is derived from an EMBL/GenBank/DDBJ whole genome shotgun (WGS) entry which is preliminary data.</text>
</comment>
<evidence type="ECO:0000256" key="2">
    <source>
        <dbReference type="ARBA" id="ARBA00009773"/>
    </source>
</evidence>
<evidence type="ECO:0000256" key="6">
    <source>
        <dbReference type="ARBA" id="ARBA00022989"/>
    </source>
</evidence>
<evidence type="ECO:0000256" key="4">
    <source>
        <dbReference type="ARBA" id="ARBA00022475"/>
    </source>
</evidence>
<evidence type="ECO:0000256" key="5">
    <source>
        <dbReference type="ARBA" id="ARBA00022692"/>
    </source>
</evidence>
<dbReference type="AlphaFoldDB" id="A0A401UPL6"/>